<dbReference type="NCBIfam" id="TIGR02246">
    <property type="entry name" value="SgcJ/EcaC family oxidoreductase"/>
    <property type="match status" value="1"/>
</dbReference>
<keyword evidence="3" id="KW-1185">Reference proteome</keyword>
<dbReference type="AlphaFoldDB" id="A0A931C3Y8"/>
<dbReference type="SUPFAM" id="SSF54427">
    <property type="entry name" value="NTF2-like"/>
    <property type="match status" value="1"/>
</dbReference>
<dbReference type="Pfam" id="PF14534">
    <property type="entry name" value="DUF4440"/>
    <property type="match status" value="1"/>
</dbReference>
<protein>
    <submittedName>
        <fullName evidence="2">SgcJ/EcaC family oxidoreductase</fullName>
    </submittedName>
</protein>
<accession>A0A931C3Y8</accession>
<name>A0A931C3Y8_9ACTN</name>
<gene>
    <name evidence="2" type="ORF">I4J89_01480</name>
</gene>
<evidence type="ECO:0000259" key="1">
    <source>
        <dbReference type="Pfam" id="PF14534"/>
    </source>
</evidence>
<feature type="domain" description="DUF4440" evidence="1">
    <location>
        <begin position="11"/>
        <end position="120"/>
    </location>
</feature>
<dbReference type="Gene3D" id="3.10.450.50">
    <property type="match status" value="1"/>
</dbReference>
<organism evidence="2 3">
    <name type="scientific">Actinoplanes aureus</name>
    <dbReference type="NCBI Taxonomy" id="2792083"/>
    <lineage>
        <taxon>Bacteria</taxon>
        <taxon>Bacillati</taxon>
        <taxon>Actinomycetota</taxon>
        <taxon>Actinomycetes</taxon>
        <taxon>Micromonosporales</taxon>
        <taxon>Micromonosporaceae</taxon>
        <taxon>Actinoplanes</taxon>
    </lineage>
</organism>
<dbReference type="EMBL" id="JADQTO010000001">
    <property type="protein sequence ID" value="MBG0560137.1"/>
    <property type="molecule type" value="Genomic_DNA"/>
</dbReference>
<proteinExistence type="predicted"/>
<dbReference type="InterPro" id="IPR032710">
    <property type="entry name" value="NTF2-like_dom_sf"/>
</dbReference>
<evidence type="ECO:0000313" key="3">
    <source>
        <dbReference type="Proteomes" id="UP000598146"/>
    </source>
</evidence>
<dbReference type="RefSeq" id="WP_196411946.1">
    <property type="nucleotide sequence ID" value="NZ_JADQTO010000001.1"/>
</dbReference>
<comment type="caution">
    <text evidence="2">The sequence shown here is derived from an EMBL/GenBank/DDBJ whole genome shotgun (WGS) entry which is preliminary data.</text>
</comment>
<dbReference type="InterPro" id="IPR011944">
    <property type="entry name" value="Steroid_delta5-4_isomerase"/>
</dbReference>
<evidence type="ECO:0000313" key="2">
    <source>
        <dbReference type="EMBL" id="MBG0560137.1"/>
    </source>
</evidence>
<reference evidence="2" key="1">
    <citation type="submission" date="2020-11" db="EMBL/GenBank/DDBJ databases">
        <title>Isolation and identification of active actinomycetes.</title>
        <authorList>
            <person name="Sun X."/>
        </authorList>
    </citation>
    <scope>NUCLEOTIDE SEQUENCE</scope>
    <source>
        <strain evidence="2">NEAU-A11</strain>
    </source>
</reference>
<sequence>MTGTAVESAARELYRRLLTAWNERDADGFARLFAEDGAMVGFDGSQVPGGRAAEHLGPIFADHPTAAYVARVEEVRPVGAEAVLLRAIAGMIPPGRTELSPERNTIQTVVAEKQPDGWRILLFQNTPAQYHGRPEETERHTAALRPLADDGVIVA</sequence>
<dbReference type="Proteomes" id="UP000598146">
    <property type="component" value="Unassembled WGS sequence"/>
</dbReference>
<dbReference type="InterPro" id="IPR027843">
    <property type="entry name" value="DUF4440"/>
</dbReference>